<proteinExistence type="predicted"/>
<evidence type="ECO:0000256" key="1">
    <source>
        <dbReference type="SAM" id="MobiDB-lite"/>
    </source>
</evidence>
<dbReference type="AlphaFoldDB" id="A0A1H8Y5I6"/>
<name>A0A1H8Y5I6_9PSEU</name>
<reference evidence="2 3" key="1">
    <citation type="submission" date="2016-10" db="EMBL/GenBank/DDBJ databases">
        <authorList>
            <person name="de Groot N.N."/>
        </authorList>
    </citation>
    <scope>NUCLEOTIDE SEQUENCE [LARGE SCALE GENOMIC DNA]</scope>
    <source>
        <strain evidence="2 3">DSM 44993</strain>
    </source>
</reference>
<keyword evidence="3" id="KW-1185">Reference proteome</keyword>
<feature type="compositionally biased region" description="Basic and acidic residues" evidence="1">
    <location>
        <begin position="75"/>
        <end position="87"/>
    </location>
</feature>
<dbReference type="Proteomes" id="UP000198582">
    <property type="component" value="Unassembled WGS sequence"/>
</dbReference>
<protein>
    <submittedName>
        <fullName evidence="2">Uncharacterized protein</fullName>
    </submittedName>
</protein>
<sequence>MVTGQGKLVDLRIEDRALHGPAGQKLGLVIVQTIKNTRDTTRASSLLKLNALFGKEPLRAEPQPEWAPTPTRSPPRPDEPDTGRGHW</sequence>
<organism evidence="2 3">
    <name type="scientific">Amycolatopsis saalfeldensis</name>
    <dbReference type="NCBI Taxonomy" id="394193"/>
    <lineage>
        <taxon>Bacteria</taxon>
        <taxon>Bacillati</taxon>
        <taxon>Actinomycetota</taxon>
        <taxon>Actinomycetes</taxon>
        <taxon>Pseudonocardiales</taxon>
        <taxon>Pseudonocardiaceae</taxon>
        <taxon>Amycolatopsis</taxon>
    </lineage>
</organism>
<feature type="compositionally biased region" description="Pro residues" evidence="1">
    <location>
        <begin position="65"/>
        <end position="74"/>
    </location>
</feature>
<dbReference type="EMBL" id="FOEF01000011">
    <property type="protein sequence ID" value="SEP47253.1"/>
    <property type="molecule type" value="Genomic_DNA"/>
</dbReference>
<feature type="region of interest" description="Disordered" evidence="1">
    <location>
        <begin position="54"/>
        <end position="87"/>
    </location>
</feature>
<evidence type="ECO:0000313" key="3">
    <source>
        <dbReference type="Proteomes" id="UP000198582"/>
    </source>
</evidence>
<evidence type="ECO:0000313" key="2">
    <source>
        <dbReference type="EMBL" id="SEP47253.1"/>
    </source>
</evidence>
<gene>
    <name evidence="2" type="ORF">SAMN04489732_11174</name>
</gene>
<accession>A0A1H8Y5I6</accession>
<dbReference type="STRING" id="394193.SAMN04489732_11174"/>